<protein>
    <submittedName>
        <fullName evidence="2">Uncharacterized protein</fullName>
    </submittedName>
</protein>
<feature type="compositionally biased region" description="Basic and acidic residues" evidence="1">
    <location>
        <begin position="165"/>
        <end position="177"/>
    </location>
</feature>
<organism evidence="2 3">
    <name type="scientific">Pleurodeles waltl</name>
    <name type="common">Iberian ribbed newt</name>
    <dbReference type="NCBI Taxonomy" id="8319"/>
    <lineage>
        <taxon>Eukaryota</taxon>
        <taxon>Metazoa</taxon>
        <taxon>Chordata</taxon>
        <taxon>Craniata</taxon>
        <taxon>Vertebrata</taxon>
        <taxon>Euteleostomi</taxon>
        <taxon>Amphibia</taxon>
        <taxon>Batrachia</taxon>
        <taxon>Caudata</taxon>
        <taxon>Salamandroidea</taxon>
        <taxon>Salamandridae</taxon>
        <taxon>Pleurodelinae</taxon>
        <taxon>Pleurodeles</taxon>
    </lineage>
</organism>
<evidence type="ECO:0000313" key="2">
    <source>
        <dbReference type="EMBL" id="KAJ1192244.1"/>
    </source>
</evidence>
<proteinExistence type="predicted"/>
<dbReference type="EMBL" id="JANPWB010000004">
    <property type="protein sequence ID" value="KAJ1192244.1"/>
    <property type="molecule type" value="Genomic_DNA"/>
</dbReference>
<keyword evidence="3" id="KW-1185">Reference proteome</keyword>
<feature type="region of interest" description="Disordered" evidence="1">
    <location>
        <begin position="53"/>
        <end position="192"/>
    </location>
</feature>
<gene>
    <name evidence="2" type="ORF">NDU88_001556</name>
</gene>
<dbReference type="Proteomes" id="UP001066276">
    <property type="component" value="Chromosome 2_2"/>
</dbReference>
<evidence type="ECO:0000256" key="1">
    <source>
        <dbReference type="SAM" id="MobiDB-lite"/>
    </source>
</evidence>
<accession>A0AAV7UT59</accession>
<dbReference type="AlphaFoldDB" id="A0AAV7UT59"/>
<feature type="region of interest" description="Disordered" evidence="1">
    <location>
        <begin position="1"/>
        <end position="37"/>
    </location>
</feature>
<name>A0AAV7UT59_PLEWA</name>
<sequence length="192" mass="20165">MRSAGHQKSLCAGSRGSLRDHQANPSAGSEFRPSPHPVTALSVCAYYQPGPALSCRGSGVQDAQRETPAEGRERPTRSGPPAAERTGSQSTIKRGGGEPHPTRPPIRLPRSPLHSRPLTPRSGGVAEASTPSAHTAGPGACGKQPAPGLLAFLRSQDASSSQNRLEQRRQSPREEAPGARSFSTAHKIDYIG</sequence>
<evidence type="ECO:0000313" key="3">
    <source>
        <dbReference type="Proteomes" id="UP001066276"/>
    </source>
</evidence>
<comment type="caution">
    <text evidence="2">The sequence shown here is derived from an EMBL/GenBank/DDBJ whole genome shotgun (WGS) entry which is preliminary data.</text>
</comment>
<reference evidence="2" key="1">
    <citation type="journal article" date="2022" name="bioRxiv">
        <title>Sequencing and chromosome-scale assembly of the giantPleurodeles waltlgenome.</title>
        <authorList>
            <person name="Brown T."/>
            <person name="Elewa A."/>
            <person name="Iarovenko S."/>
            <person name="Subramanian E."/>
            <person name="Araus A.J."/>
            <person name="Petzold A."/>
            <person name="Susuki M."/>
            <person name="Suzuki K.-i.T."/>
            <person name="Hayashi T."/>
            <person name="Toyoda A."/>
            <person name="Oliveira C."/>
            <person name="Osipova E."/>
            <person name="Leigh N.D."/>
            <person name="Simon A."/>
            <person name="Yun M.H."/>
        </authorList>
    </citation>
    <scope>NUCLEOTIDE SEQUENCE</scope>
    <source>
        <strain evidence="2">20211129_DDA</strain>
        <tissue evidence="2">Liver</tissue>
    </source>
</reference>
<feature type="compositionally biased region" description="Basic and acidic residues" evidence="1">
    <location>
        <begin position="63"/>
        <end position="76"/>
    </location>
</feature>